<comment type="caution">
    <text evidence="1">The sequence shown here is derived from an EMBL/GenBank/DDBJ whole genome shotgun (WGS) entry which is preliminary data.</text>
</comment>
<evidence type="ECO:0000313" key="1">
    <source>
        <dbReference type="EMBL" id="GJS92039.1"/>
    </source>
</evidence>
<dbReference type="Proteomes" id="UP001151760">
    <property type="component" value="Unassembled WGS sequence"/>
</dbReference>
<proteinExistence type="predicted"/>
<evidence type="ECO:0008006" key="3">
    <source>
        <dbReference type="Google" id="ProtNLM"/>
    </source>
</evidence>
<gene>
    <name evidence="1" type="ORF">Tco_0774675</name>
</gene>
<evidence type="ECO:0000313" key="2">
    <source>
        <dbReference type="Proteomes" id="UP001151760"/>
    </source>
</evidence>
<sequence length="232" mass="27236">MFDNWCKFRPLAKWVTPRDVSNAGFNMSCRVADFVVNGEWHWPLPWLMKAPNIGTLPALSLDPNTCDLIQWKNRNGVLSSFLVSRAWHAFHLWLTLRGSLRTQDKIHQWDVGDVDLSMLRCPVWGYVRHLDEMENFPPLVHIIIIRLISISHQRTARSIIGRLIVAATSYFLWLERNNRLFKNSRRSPEEVRDMIMTTVRLKLLSFRCTNKAKVRELLAKWNMPCGFWIYGS</sequence>
<protein>
    <recommendedName>
        <fullName evidence="3">Reverse transcriptase zinc-binding domain-containing protein</fullName>
    </recommendedName>
</protein>
<reference evidence="1" key="2">
    <citation type="submission" date="2022-01" db="EMBL/GenBank/DDBJ databases">
        <authorList>
            <person name="Yamashiro T."/>
            <person name="Shiraishi A."/>
            <person name="Satake H."/>
            <person name="Nakayama K."/>
        </authorList>
    </citation>
    <scope>NUCLEOTIDE SEQUENCE</scope>
</reference>
<accession>A0ABQ4ZP62</accession>
<organism evidence="1 2">
    <name type="scientific">Tanacetum coccineum</name>
    <dbReference type="NCBI Taxonomy" id="301880"/>
    <lineage>
        <taxon>Eukaryota</taxon>
        <taxon>Viridiplantae</taxon>
        <taxon>Streptophyta</taxon>
        <taxon>Embryophyta</taxon>
        <taxon>Tracheophyta</taxon>
        <taxon>Spermatophyta</taxon>
        <taxon>Magnoliopsida</taxon>
        <taxon>eudicotyledons</taxon>
        <taxon>Gunneridae</taxon>
        <taxon>Pentapetalae</taxon>
        <taxon>asterids</taxon>
        <taxon>campanulids</taxon>
        <taxon>Asterales</taxon>
        <taxon>Asteraceae</taxon>
        <taxon>Asteroideae</taxon>
        <taxon>Anthemideae</taxon>
        <taxon>Anthemidinae</taxon>
        <taxon>Tanacetum</taxon>
    </lineage>
</organism>
<keyword evidence="2" id="KW-1185">Reference proteome</keyword>
<reference evidence="1" key="1">
    <citation type="journal article" date="2022" name="Int. J. Mol. Sci.">
        <title>Draft Genome of Tanacetum Coccineum: Genomic Comparison of Closely Related Tanacetum-Family Plants.</title>
        <authorList>
            <person name="Yamashiro T."/>
            <person name="Shiraishi A."/>
            <person name="Nakayama K."/>
            <person name="Satake H."/>
        </authorList>
    </citation>
    <scope>NUCLEOTIDE SEQUENCE</scope>
</reference>
<name>A0ABQ4ZP62_9ASTR</name>
<dbReference type="EMBL" id="BQNB010011553">
    <property type="protein sequence ID" value="GJS92039.1"/>
    <property type="molecule type" value="Genomic_DNA"/>
</dbReference>